<dbReference type="Proteomes" id="UP000265520">
    <property type="component" value="Unassembled WGS sequence"/>
</dbReference>
<sequence>MKAEQIEDRTTKTTMKTPAPIWIKVVRRAAAAHRTTTKLDYIGKERFG</sequence>
<reference evidence="1 2" key="1">
    <citation type="journal article" date="2018" name="Front. Plant Sci.">
        <title>Red Clover (Trifolium pratense) and Zigzag Clover (T. medium) - A Picture of Genomic Similarities and Differences.</title>
        <authorList>
            <person name="Dluhosova J."/>
            <person name="Istvanek J."/>
            <person name="Nedelnik J."/>
            <person name="Repkova J."/>
        </authorList>
    </citation>
    <scope>NUCLEOTIDE SEQUENCE [LARGE SCALE GENOMIC DNA]</scope>
    <source>
        <strain evidence="2">cv. 10/8</strain>
        <tissue evidence="1">Leaf</tissue>
    </source>
</reference>
<name>A0A392T5F8_9FABA</name>
<dbReference type="EMBL" id="LXQA010501003">
    <property type="protein sequence ID" value="MCI55754.1"/>
    <property type="molecule type" value="Genomic_DNA"/>
</dbReference>
<protein>
    <submittedName>
        <fullName evidence="1">Uncharacterized protein</fullName>
    </submittedName>
</protein>
<evidence type="ECO:0000313" key="1">
    <source>
        <dbReference type="EMBL" id="MCI55754.1"/>
    </source>
</evidence>
<dbReference type="AlphaFoldDB" id="A0A392T5F8"/>
<organism evidence="1 2">
    <name type="scientific">Trifolium medium</name>
    <dbReference type="NCBI Taxonomy" id="97028"/>
    <lineage>
        <taxon>Eukaryota</taxon>
        <taxon>Viridiplantae</taxon>
        <taxon>Streptophyta</taxon>
        <taxon>Embryophyta</taxon>
        <taxon>Tracheophyta</taxon>
        <taxon>Spermatophyta</taxon>
        <taxon>Magnoliopsida</taxon>
        <taxon>eudicotyledons</taxon>
        <taxon>Gunneridae</taxon>
        <taxon>Pentapetalae</taxon>
        <taxon>rosids</taxon>
        <taxon>fabids</taxon>
        <taxon>Fabales</taxon>
        <taxon>Fabaceae</taxon>
        <taxon>Papilionoideae</taxon>
        <taxon>50 kb inversion clade</taxon>
        <taxon>NPAAA clade</taxon>
        <taxon>Hologalegina</taxon>
        <taxon>IRL clade</taxon>
        <taxon>Trifolieae</taxon>
        <taxon>Trifolium</taxon>
    </lineage>
</organism>
<evidence type="ECO:0000313" key="2">
    <source>
        <dbReference type="Proteomes" id="UP000265520"/>
    </source>
</evidence>
<proteinExistence type="predicted"/>
<keyword evidence="2" id="KW-1185">Reference proteome</keyword>
<accession>A0A392T5F8</accession>
<comment type="caution">
    <text evidence="1">The sequence shown here is derived from an EMBL/GenBank/DDBJ whole genome shotgun (WGS) entry which is preliminary data.</text>
</comment>